<dbReference type="WBParaSite" id="ES5_v2.g21872.t1">
    <property type="protein sequence ID" value="ES5_v2.g21872.t1"/>
    <property type="gene ID" value="ES5_v2.g21872"/>
</dbReference>
<dbReference type="Proteomes" id="UP000887579">
    <property type="component" value="Unplaced"/>
</dbReference>
<name>A0AC34FX97_9BILA</name>
<proteinExistence type="predicted"/>
<sequence>MPPKKQNGETAAAVKKAADRTRKISKSDSNRPSYGDMIKEAIANLKNRKGSSRASILKYITETYNIPKASTNQATLKRGVESGALKQLTGTGASGSFKLGDSAGGGAGKKAAPKKQMARMSTGRKSPARMAAGGEAAVSATSAASNAPKKQIARMSTGSPKKSLATISAKKSSTKSAANKKTKTGRKTVKKPMTVTNSQLRLALKRGVENGALKQVTGTGASGSFKLGDSAAGVGGKKTAAPKKQIARMPTSRKSPARMTAGGGAGVYATSAASNAPKKQIARMSTGSPKKSLATMHAKKSSTKSAANKKTKTSSTGRKTVKKPVTTVGRSSAAAKK</sequence>
<evidence type="ECO:0000313" key="2">
    <source>
        <dbReference type="WBParaSite" id="ES5_v2.g21872.t1"/>
    </source>
</evidence>
<protein>
    <submittedName>
        <fullName evidence="2">H15 domain-containing protein</fullName>
    </submittedName>
</protein>
<organism evidence="1 2">
    <name type="scientific">Panagrolaimus sp. ES5</name>
    <dbReference type="NCBI Taxonomy" id="591445"/>
    <lineage>
        <taxon>Eukaryota</taxon>
        <taxon>Metazoa</taxon>
        <taxon>Ecdysozoa</taxon>
        <taxon>Nematoda</taxon>
        <taxon>Chromadorea</taxon>
        <taxon>Rhabditida</taxon>
        <taxon>Tylenchina</taxon>
        <taxon>Panagrolaimomorpha</taxon>
        <taxon>Panagrolaimoidea</taxon>
        <taxon>Panagrolaimidae</taxon>
        <taxon>Panagrolaimus</taxon>
    </lineage>
</organism>
<reference evidence="2" key="1">
    <citation type="submission" date="2022-11" db="UniProtKB">
        <authorList>
            <consortium name="WormBaseParasite"/>
        </authorList>
    </citation>
    <scope>IDENTIFICATION</scope>
</reference>
<accession>A0AC34FX97</accession>
<evidence type="ECO:0000313" key="1">
    <source>
        <dbReference type="Proteomes" id="UP000887579"/>
    </source>
</evidence>